<dbReference type="PANTHER" id="PTHR15108">
    <property type="entry name" value="N-ACYLGLUCOSAMINE-2-EPIMERASE"/>
    <property type="match status" value="1"/>
</dbReference>
<keyword evidence="2" id="KW-0413">Isomerase</keyword>
<dbReference type="Gene3D" id="1.50.10.10">
    <property type="match status" value="1"/>
</dbReference>
<keyword evidence="4" id="KW-1185">Reference proteome</keyword>
<dbReference type="EMBL" id="JAMPKX010000012">
    <property type="protein sequence ID" value="MEP0949563.1"/>
    <property type="molecule type" value="Genomic_DNA"/>
</dbReference>
<dbReference type="RefSeq" id="WP_206755190.1">
    <property type="nucleotide sequence ID" value="NZ_JAMPKX010000012.1"/>
</dbReference>
<organism evidence="3 4">
    <name type="scientific">Leptolyngbya subtilissima DQ-A4</name>
    <dbReference type="NCBI Taxonomy" id="2933933"/>
    <lineage>
        <taxon>Bacteria</taxon>
        <taxon>Bacillati</taxon>
        <taxon>Cyanobacteriota</taxon>
        <taxon>Cyanophyceae</taxon>
        <taxon>Leptolyngbyales</taxon>
        <taxon>Leptolyngbyaceae</taxon>
        <taxon>Leptolyngbya group</taxon>
        <taxon>Leptolyngbya</taxon>
    </lineage>
</organism>
<name>A0ABV0KCB8_9CYAN</name>
<gene>
    <name evidence="3" type="ORF">NC992_21975</name>
</gene>
<proteinExistence type="inferred from homology"/>
<protein>
    <submittedName>
        <fullName evidence="3">AGE family epimerase/isomerase</fullName>
    </submittedName>
</protein>
<reference evidence="3 4" key="1">
    <citation type="submission" date="2022-04" db="EMBL/GenBank/DDBJ databases">
        <title>Positive selection, recombination, and allopatry shape intraspecific diversity of widespread and dominant cyanobacteria.</title>
        <authorList>
            <person name="Wei J."/>
            <person name="Shu W."/>
            <person name="Hu C."/>
        </authorList>
    </citation>
    <scope>NUCLEOTIDE SEQUENCE [LARGE SCALE GENOMIC DNA]</scope>
    <source>
        <strain evidence="3 4">DQ-A4</strain>
    </source>
</reference>
<dbReference type="InterPro" id="IPR008928">
    <property type="entry name" value="6-hairpin_glycosidase_sf"/>
</dbReference>
<dbReference type="Pfam" id="PF07221">
    <property type="entry name" value="GlcNAc_2-epim"/>
    <property type="match status" value="1"/>
</dbReference>
<dbReference type="SUPFAM" id="SSF48208">
    <property type="entry name" value="Six-hairpin glycosidases"/>
    <property type="match status" value="1"/>
</dbReference>
<dbReference type="InterPro" id="IPR012341">
    <property type="entry name" value="6hp_glycosidase-like_sf"/>
</dbReference>
<dbReference type="InterPro" id="IPR010819">
    <property type="entry name" value="AGE/CE"/>
</dbReference>
<evidence type="ECO:0000256" key="2">
    <source>
        <dbReference type="ARBA" id="ARBA00023235"/>
    </source>
</evidence>
<comment type="caution">
    <text evidence="3">The sequence shown here is derived from an EMBL/GenBank/DDBJ whole genome shotgun (WGS) entry which is preliminary data.</text>
</comment>
<evidence type="ECO:0000313" key="4">
    <source>
        <dbReference type="Proteomes" id="UP001482513"/>
    </source>
</evidence>
<evidence type="ECO:0000313" key="3">
    <source>
        <dbReference type="EMBL" id="MEP0949563.1"/>
    </source>
</evidence>
<comment type="similarity">
    <text evidence="1">Belongs to the N-acylglucosamine 2-epimerase family.</text>
</comment>
<evidence type="ECO:0000256" key="1">
    <source>
        <dbReference type="ARBA" id="ARBA00008558"/>
    </source>
</evidence>
<dbReference type="Proteomes" id="UP001482513">
    <property type="component" value="Unassembled WGS sequence"/>
</dbReference>
<accession>A0ABV0KCB8</accession>
<sequence>MSLPTAQRWMYHLQHEILPFWTLPTAPGEPIGNFPSVRCNDGSLLARDHPCSEIKDNTWLMLDRQYTVSLSRQIYTYGVAFQMTGDVQYLEYAKAGVDYLRQNAFDREQGGTYSFWDGESQSWESAFEYRNPQELSYALLGIGYYYYLTRDSEVLSDLLETKEFIFKTYYNSDLDLLQWQLQDGNDSNALDKKLVAQLDQLNAYMLLLTPILPEPYQTEWKQDMVKLSEIMIDQFYSPEENLFFLSANSPSDQDIQQTAVDFGHTIKAMWTMRMIGLLSGESFLVSFVNENGPKVLERAYLPESGSWGSGVKRGGSIDIDKSWWVYAELNQFTAYLALESPSLVSYLSQTYSYWFNYFVDREYGEVWSEVNGLTNQPLNEMPKQWPWKNGYHSSEHALVGYITSSQLHGKPVSLHYAFKQMPSVDTIHPYFYRGTIDEIETIRNQETATIYKIDFSDIR</sequence>